<accession>A0ABW1VJH4</accession>
<feature type="transmembrane region" description="Helical" evidence="9">
    <location>
        <begin position="43"/>
        <end position="61"/>
    </location>
</feature>
<dbReference type="PROSITE" id="PS50035">
    <property type="entry name" value="PLD"/>
    <property type="match status" value="2"/>
</dbReference>
<keyword evidence="5" id="KW-0677">Repeat</keyword>
<evidence type="ECO:0000256" key="6">
    <source>
        <dbReference type="ARBA" id="ARBA00022989"/>
    </source>
</evidence>
<protein>
    <recommendedName>
        <fullName evidence="8">Cardiolipin synthase</fullName>
        <ecNumber evidence="8">2.7.8.-</ecNumber>
    </recommendedName>
</protein>
<reference evidence="12" key="1">
    <citation type="journal article" date="2019" name="Int. J. Syst. Evol. Microbiol.">
        <title>The Global Catalogue of Microorganisms (GCM) 10K type strain sequencing project: providing services to taxonomists for standard genome sequencing and annotation.</title>
        <authorList>
            <consortium name="The Broad Institute Genomics Platform"/>
            <consortium name="The Broad Institute Genome Sequencing Center for Infectious Disease"/>
            <person name="Wu L."/>
            <person name="Ma J."/>
        </authorList>
    </citation>
    <scope>NUCLEOTIDE SEQUENCE [LARGE SCALE GENOMIC DNA]</scope>
    <source>
        <strain evidence="12">CCUG 43304</strain>
    </source>
</reference>
<dbReference type="RefSeq" id="WP_386731742.1">
    <property type="nucleotide sequence ID" value="NZ_JBHSTP010000003.1"/>
</dbReference>
<sequence>MSITLSDLFLWAVVVILVVDIIVRFIAIVVIPRNRRPTAGMAWLLAIFFIPIIGILLFLVIGNPKLPRTRRVKQKQMDAFIRSNSDIPLEQPGSEQWPDWFGSIVQLNRNLTAMPMVDGNTASLIADYEGSLAAMADAVGHARKFVHVEFYILSLDQATVGFFDALEQAVKRGVTVRVLLDHWASWRTRDYKATLARLDAMGAQWHLMLPVQPLKGNNQRLDLRNHRKILVVDGNVAFTGSQNVIDRSYNKASNVKRGLKWQELVARVEGPIVDAINLIFITDWFIESDELLEKEARTIESIDDPELLECQVVPSGPGFEGENNLRLFLALLYNAQKRIVITSPYFVPDESMLYAITTAVQRGVPVDLFVSEVGDQALVWHAQRSYYEALLEAGVRIYMYKAPYILHAKHFTIDDDVAVIGSSNMDMRSFGLNMEVSLLVRGESFVREMRVIEDDYRAVSEELTLEEWRKQPLRSTILDGLARLTSALQ</sequence>
<evidence type="ECO:0000256" key="7">
    <source>
        <dbReference type="ARBA" id="ARBA00023136"/>
    </source>
</evidence>
<name>A0ABW1VJH4_9MICO</name>
<dbReference type="PANTHER" id="PTHR21248:SF22">
    <property type="entry name" value="PHOSPHOLIPASE D"/>
    <property type="match status" value="1"/>
</dbReference>
<gene>
    <name evidence="11" type="primary">cls</name>
    <name evidence="11" type="ORF">ACFQB0_11705</name>
</gene>
<keyword evidence="4 9" id="KW-0812">Transmembrane</keyword>
<dbReference type="Pfam" id="PF13091">
    <property type="entry name" value="PLDc_2"/>
    <property type="match status" value="2"/>
</dbReference>
<evidence type="ECO:0000259" key="10">
    <source>
        <dbReference type="PROSITE" id="PS50035"/>
    </source>
</evidence>
<dbReference type="PANTHER" id="PTHR21248">
    <property type="entry name" value="CARDIOLIPIN SYNTHASE"/>
    <property type="match status" value="1"/>
</dbReference>
<dbReference type="NCBIfam" id="TIGR04265">
    <property type="entry name" value="bac_cardiolipin"/>
    <property type="match status" value="1"/>
</dbReference>
<dbReference type="InterPro" id="IPR025202">
    <property type="entry name" value="PLD-like_dom"/>
</dbReference>
<organism evidence="11 12">
    <name type="scientific">Luethyella okanaganae</name>
    <dbReference type="NCBI Taxonomy" id="69372"/>
    <lineage>
        <taxon>Bacteria</taxon>
        <taxon>Bacillati</taxon>
        <taxon>Actinomycetota</taxon>
        <taxon>Actinomycetes</taxon>
        <taxon>Micrococcales</taxon>
        <taxon>Microbacteriaceae</taxon>
        <taxon>Luethyella</taxon>
    </lineage>
</organism>
<evidence type="ECO:0000256" key="2">
    <source>
        <dbReference type="ARBA" id="ARBA00022475"/>
    </source>
</evidence>
<proteinExistence type="predicted"/>
<dbReference type="Proteomes" id="UP001596306">
    <property type="component" value="Unassembled WGS sequence"/>
</dbReference>
<evidence type="ECO:0000256" key="1">
    <source>
        <dbReference type="ARBA" id="ARBA00004236"/>
    </source>
</evidence>
<keyword evidence="2" id="KW-1003">Cell membrane</keyword>
<evidence type="ECO:0000256" key="5">
    <source>
        <dbReference type="ARBA" id="ARBA00022737"/>
    </source>
</evidence>
<dbReference type="SMART" id="SM00155">
    <property type="entry name" value="PLDc"/>
    <property type="match status" value="2"/>
</dbReference>
<dbReference type="CDD" id="cd09158">
    <property type="entry name" value="PLDc_EcCLS_like_2"/>
    <property type="match status" value="1"/>
</dbReference>
<comment type="caution">
    <text evidence="11">The sequence shown here is derived from an EMBL/GenBank/DDBJ whole genome shotgun (WGS) entry which is preliminary data.</text>
</comment>
<evidence type="ECO:0000313" key="12">
    <source>
        <dbReference type="Proteomes" id="UP001596306"/>
    </source>
</evidence>
<dbReference type="Gene3D" id="3.30.870.10">
    <property type="entry name" value="Endonuclease Chain A"/>
    <property type="match status" value="2"/>
</dbReference>
<keyword evidence="6 9" id="KW-1133">Transmembrane helix</keyword>
<evidence type="ECO:0000313" key="11">
    <source>
        <dbReference type="EMBL" id="MFC6356770.1"/>
    </source>
</evidence>
<comment type="subcellular location">
    <subcellularLocation>
        <location evidence="1">Cell membrane</location>
    </subcellularLocation>
</comment>
<dbReference type="EMBL" id="JBHSTP010000003">
    <property type="protein sequence ID" value="MFC6356770.1"/>
    <property type="molecule type" value="Genomic_DNA"/>
</dbReference>
<feature type="domain" description="PLD phosphodiesterase" evidence="10">
    <location>
        <begin position="402"/>
        <end position="429"/>
    </location>
</feature>
<evidence type="ECO:0000256" key="4">
    <source>
        <dbReference type="ARBA" id="ARBA00022692"/>
    </source>
</evidence>
<keyword evidence="3" id="KW-0808">Transferase</keyword>
<keyword evidence="7 9" id="KW-0472">Membrane</keyword>
<feature type="domain" description="PLD phosphodiesterase" evidence="10">
    <location>
        <begin position="221"/>
        <end position="248"/>
    </location>
</feature>
<evidence type="ECO:0000256" key="8">
    <source>
        <dbReference type="NCBIfam" id="TIGR04265"/>
    </source>
</evidence>
<dbReference type="InterPro" id="IPR001736">
    <property type="entry name" value="PLipase_D/transphosphatidylase"/>
</dbReference>
<dbReference type="SUPFAM" id="SSF56024">
    <property type="entry name" value="Phospholipase D/nuclease"/>
    <property type="match status" value="2"/>
</dbReference>
<dbReference type="InterPro" id="IPR022924">
    <property type="entry name" value="Cardiolipin_synthase"/>
</dbReference>
<dbReference type="EC" id="2.7.8.-" evidence="8"/>
<evidence type="ECO:0000256" key="3">
    <source>
        <dbReference type="ARBA" id="ARBA00022679"/>
    </source>
</evidence>
<keyword evidence="12" id="KW-1185">Reference proteome</keyword>
<feature type="transmembrane region" description="Helical" evidence="9">
    <location>
        <begin position="9"/>
        <end position="31"/>
    </location>
</feature>
<evidence type="ECO:0000256" key="9">
    <source>
        <dbReference type="SAM" id="Phobius"/>
    </source>
</evidence>